<gene>
    <name evidence="11" type="ORF">AMTR_s00117p00128260</name>
</gene>
<sequence length="170" mass="18750">MIRKSSGRSVVINVERENKILEIGVALDFNSDGTIGVQLFANFRVSKLKPRNVTEATAYASKEFWALSMKVLDSLKHIFFNFSQSTSKVLGPVAIIAIGVEISRSSTDGLYQFAAILNLNLNLALINLLPSLALDGRSLALLLVEAARGGREIPQKVERKMLCGFLRKRE</sequence>
<reference evidence="12" key="1">
    <citation type="journal article" date="2013" name="Science">
        <title>The Amborella genome and the evolution of flowering plants.</title>
        <authorList>
            <consortium name="Amborella Genome Project"/>
        </authorList>
    </citation>
    <scope>NUCLEOTIDE SEQUENCE [LARGE SCALE GENOMIC DNA]</scope>
</reference>
<dbReference type="eggNOG" id="ENOG502QT40">
    <property type="taxonomic scope" value="Eukaryota"/>
</dbReference>
<evidence type="ECO:0000256" key="9">
    <source>
        <dbReference type="ARBA" id="ARBA00023136"/>
    </source>
</evidence>
<organism evidence="11 12">
    <name type="scientific">Amborella trichopoda</name>
    <dbReference type="NCBI Taxonomy" id="13333"/>
    <lineage>
        <taxon>Eukaryota</taxon>
        <taxon>Viridiplantae</taxon>
        <taxon>Streptophyta</taxon>
        <taxon>Embryophyta</taxon>
        <taxon>Tracheophyta</taxon>
        <taxon>Spermatophyta</taxon>
        <taxon>Magnoliopsida</taxon>
        <taxon>Amborellales</taxon>
        <taxon>Amborellaceae</taxon>
        <taxon>Amborella</taxon>
    </lineage>
</organism>
<dbReference type="GO" id="GO:0004222">
    <property type="term" value="F:metalloendopeptidase activity"/>
    <property type="evidence" value="ECO:0007669"/>
    <property type="project" value="InterPro"/>
</dbReference>
<evidence type="ECO:0000256" key="8">
    <source>
        <dbReference type="ARBA" id="ARBA00023049"/>
    </source>
</evidence>
<dbReference type="Proteomes" id="UP000017836">
    <property type="component" value="Unassembled WGS sequence"/>
</dbReference>
<dbReference type="GO" id="GO:0009507">
    <property type="term" value="C:chloroplast"/>
    <property type="evidence" value="ECO:0000318"/>
    <property type="project" value="GO_Central"/>
</dbReference>
<dbReference type="HOGENOM" id="CLU_1572777_0_0_1"/>
<evidence type="ECO:0000256" key="6">
    <source>
        <dbReference type="ARBA" id="ARBA00022833"/>
    </source>
</evidence>
<keyword evidence="9" id="KW-0472">Membrane</keyword>
<evidence type="ECO:0000256" key="1">
    <source>
        <dbReference type="ARBA" id="ARBA00001947"/>
    </source>
</evidence>
<dbReference type="GO" id="GO:0006508">
    <property type="term" value="P:proteolysis"/>
    <property type="evidence" value="ECO:0007669"/>
    <property type="project" value="UniProtKB-KW"/>
</dbReference>
<evidence type="ECO:0000259" key="10">
    <source>
        <dbReference type="Pfam" id="PF02163"/>
    </source>
</evidence>
<keyword evidence="4" id="KW-0812">Transmembrane</keyword>
<comment type="cofactor">
    <cofactor evidence="1">
        <name>Zn(2+)</name>
        <dbReference type="ChEBI" id="CHEBI:29105"/>
    </cofactor>
</comment>
<dbReference type="PANTHER" id="PTHR42837:SF2">
    <property type="entry name" value="MEMBRANE METALLOPROTEASE ARASP2, CHLOROPLASTIC-RELATED"/>
    <property type="match status" value="1"/>
</dbReference>
<dbReference type="AlphaFoldDB" id="W1NR48"/>
<evidence type="ECO:0000256" key="4">
    <source>
        <dbReference type="ARBA" id="ARBA00022692"/>
    </source>
</evidence>
<keyword evidence="12" id="KW-1185">Reference proteome</keyword>
<proteinExistence type="predicted"/>
<evidence type="ECO:0000313" key="11">
    <source>
        <dbReference type="EMBL" id="ERM97988.1"/>
    </source>
</evidence>
<keyword evidence="8" id="KW-0482">Metalloprotease</keyword>
<name>W1NR48_AMBTC</name>
<feature type="domain" description="Peptidase M50" evidence="10">
    <location>
        <begin position="51"/>
        <end position="159"/>
    </location>
</feature>
<dbReference type="PANTHER" id="PTHR42837">
    <property type="entry name" value="REGULATOR OF SIGMA-E PROTEASE RSEP"/>
    <property type="match status" value="1"/>
</dbReference>
<dbReference type="STRING" id="13333.W1NR48"/>
<keyword evidence="3" id="KW-0645">Protease</keyword>
<keyword evidence="5" id="KW-0378">Hydrolase</keyword>
<evidence type="ECO:0000256" key="7">
    <source>
        <dbReference type="ARBA" id="ARBA00022989"/>
    </source>
</evidence>
<comment type="subcellular location">
    <subcellularLocation>
        <location evidence="2">Membrane</location>
        <topology evidence="2">Multi-pass membrane protein</topology>
    </subcellularLocation>
</comment>
<accession>W1NR48</accession>
<dbReference type="EMBL" id="KI395608">
    <property type="protein sequence ID" value="ERM97988.1"/>
    <property type="molecule type" value="Genomic_DNA"/>
</dbReference>
<dbReference type="Gramene" id="ERM97988">
    <property type="protein sequence ID" value="ERM97988"/>
    <property type="gene ID" value="AMTR_s00117p00128260"/>
</dbReference>
<evidence type="ECO:0000256" key="3">
    <source>
        <dbReference type="ARBA" id="ARBA00022670"/>
    </source>
</evidence>
<dbReference type="GO" id="GO:0004175">
    <property type="term" value="F:endopeptidase activity"/>
    <property type="evidence" value="ECO:0000318"/>
    <property type="project" value="GO_Central"/>
</dbReference>
<evidence type="ECO:0000256" key="5">
    <source>
        <dbReference type="ARBA" id="ARBA00022801"/>
    </source>
</evidence>
<keyword evidence="6" id="KW-0862">Zinc</keyword>
<dbReference type="InterPro" id="IPR008915">
    <property type="entry name" value="Peptidase_M50"/>
</dbReference>
<dbReference type="InterPro" id="IPR004387">
    <property type="entry name" value="Pept_M50_Zn"/>
</dbReference>
<dbReference type="GO" id="GO:0016020">
    <property type="term" value="C:membrane"/>
    <property type="evidence" value="ECO:0007669"/>
    <property type="project" value="UniProtKB-SubCell"/>
</dbReference>
<dbReference type="Pfam" id="PF02163">
    <property type="entry name" value="Peptidase_M50"/>
    <property type="match status" value="1"/>
</dbReference>
<evidence type="ECO:0000313" key="12">
    <source>
        <dbReference type="Proteomes" id="UP000017836"/>
    </source>
</evidence>
<evidence type="ECO:0000256" key="2">
    <source>
        <dbReference type="ARBA" id="ARBA00004141"/>
    </source>
</evidence>
<protein>
    <recommendedName>
        <fullName evidence="10">Peptidase M50 domain-containing protein</fullName>
    </recommendedName>
</protein>
<keyword evidence="7" id="KW-1133">Transmembrane helix</keyword>